<comment type="function">
    <text evidence="7">Flavin prenyltransferase that catalyzes the synthesis of the prenylated FMN cofactor (prenyl-FMN) for 4-hydroxy-3-polyprenylbenzoic acid decarboxylase UbiD. The prenyltransferase is metal-independent and links a dimethylallyl moiety from dimethylallyl monophosphate (DMAP) to the flavin N5 and C6 atoms of FMN.</text>
</comment>
<dbReference type="AlphaFoldDB" id="A0AA37RVG6"/>
<evidence type="ECO:0000256" key="6">
    <source>
        <dbReference type="ARBA" id="ARBA00060793"/>
    </source>
</evidence>
<comment type="catalytic activity">
    <reaction evidence="5 7">
        <text>dimethylallyl phosphate + FMNH2 = prenylated FMNH2 + phosphate</text>
        <dbReference type="Rhea" id="RHEA:37743"/>
        <dbReference type="ChEBI" id="CHEBI:43474"/>
        <dbReference type="ChEBI" id="CHEBI:57618"/>
        <dbReference type="ChEBI" id="CHEBI:87467"/>
        <dbReference type="ChEBI" id="CHEBI:88052"/>
        <dbReference type="EC" id="2.5.1.129"/>
    </reaction>
</comment>
<dbReference type="InterPro" id="IPR003382">
    <property type="entry name" value="Flavoprotein"/>
</dbReference>
<evidence type="ECO:0000313" key="10">
    <source>
        <dbReference type="Proteomes" id="UP001161422"/>
    </source>
</evidence>
<feature type="binding site" evidence="7">
    <location>
        <position position="186"/>
    </location>
    <ligand>
        <name>dimethylallyl phosphate</name>
        <dbReference type="ChEBI" id="CHEBI:88052"/>
    </ligand>
</feature>
<evidence type="ECO:0000256" key="4">
    <source>
        <dbReference type="ARBA" id="ARBA00022679"/>
    </source>
</evidence>
<feature type="binding site" evidence="7">
    <location>
        <position position="170"/>
    </location>
    <ligand>
        <name>dimethylallyl phosphate</name>
        <dbReference type="ChEBI" id="CHEBI:88052"/>
    </ligand>
</feature>
<evidence type="ECO:0000313" key="9">
    <source>
        <dbReference type="EMBL" id="GLP95639.1"/>
    </source>
</evidence>
<keyword evidence="1 7" id="KW-0637">Prenyltransferase</keyword>
<feature type="domain" description="Flavoprotein" evidence="8">
    <location>
        <begin position="8"/>
        <end position="190"/>
    </location>
</feature>
<dbReference type="SUPFAM" id="SSF52507">
    <property type="entry name" value="Homo-oligomeric flavin-containing Cys decarboxylases, HFCD"/>
    <property type="match status" value="1"/>
</dbReference>
<evidence type="ECO:0000256" key="1">
    <source>
        <dbReference type="ARBA" id="ARBA00022602"/>
    </source>
</evidence>
<evidence type="ECO:0000256" key="5">
    <source>
        <dbReference type="ARBA" id="ARBA00050612"/>
    </source>
</evidence>
<dbReference type="GO" id="GO:0016831">
    <property type="term" value="F:carboxy-lyase activity"/>
    <property type="evidence" value="ECO:0007669"/>
    <property type="project" value="TreeGrafter"/>
</dbReference>
<dbReference type="FunFam" id="3.40.50.1950:FF:000001">
    <property type="entry name" value="Flavin prenyltransferase UbiX"/>
    <property type="match status" value="1"/>
</dbReference>
<feature type="binding site" evidence="7">
    <location>
        <begin position="105"/>
        <end position="108"/>
    </location>
    <ligand>
        <name>FMN</name>
        <dbReference type="ChEBI" id="CHEBI:58210"/>
    </ligand>
</feature>
<keyword evidence="2 7" id="KW-0285">Flavoprotein</keyword>
<comment type="caution">
    <text evidence="9">The sequence shown here is derived from an EMBL/GenBank/DDBJ whole genome shotgun (WGS) entry which is preliminary data.</text>
</comment>
<comment type="similarity">
    <text evidence="6 7">Belongs to the UbiX/PAD1 family.</text>
</comment>
<evidence type="ECO:0000256" key="2">
    <source>
        <dbReference type="ARBA" id="ARBA00022630"/>
    </source>
</evidence>
<accession>A0AA37RVG6</accession>
<sequence>MAQAKPAITLAFTGASGAGYGLRLLQQLLSQGYPVYLMISSAARVVFKTEEGLGLSAKPEQATEQLIQALGCGEGLLKVFGKEDWFSPVASGSSAPKCMVICPCSTGTLAAVATGMSNNLIERAADVVLKERGTLILAPRETPLHATHLEHMLSLTRQGAVVMPLAPGFYSEPQSIQDLIDFMVARILEHLNVPQTLMAPWGYQKPSK</sequence>
<dbReference type="EMBL" id="BSNC01000003">
    <property type="protein sequence ID" value="GLP95639.1"/>
    <property type="molecule type" value="Genomic_DNA"/>
</dbReference>
<dbReference type="InterPro" id="IPR036551">
    <property type="entry name" value="Flavin_trans-like"/>
</dbReference>
<reference evidence="9" key="1">
    <citation type="journal article" date="2014" name="Int. J. Syst. Evol. Microbiol.">
        <title>Complete genome sequence of Corynebacterium casei LMG S-19264T (=DSM 44701T), isolated from a smear-ripened cheese.</title>
        <authorList>
            <consortium name="US DOE Joint Genome Institute (JGI-PGF)"/>
            <person name="Walter F."/>
            <person name="Albersmeier A."/>
            <person name="Kalinowski J."/>
            <person name="Ruckert C."/>
        </authorList>
    </citation>
    <scope>NUCLEOTIDE SEQUENCE</scope>
    <source>
        <strain evidence="9">NBRC 101628</strain>
    </source>
</reference>
<evidence type="ECO:0000256" key="7">
    <source>
        <dbReference type="HAMAP-Rule" id="MF_01984"/>
    </source>
</evidence>
<comment type="caution">
    <text evidence="7">Lacks conserved residue(s) required for the propagation of feature annotation.</text>
</comment>
<dbReference type="Proteomes" id="UP001161422">
    <property type="component" value="Unassembled WGS sequence"/>
</dbReference>
<reference evidence="9" key="2">
    <citation type="submission" date="2023-01" db="EMBL/GenBank/DDBJ databases">
        <title>Draft genome sequence of Paraferrimonas sedimenticola strain NBRC 101628.</title>
        <authorList>
            <person name="Sun Q."/>
            <person name="Mori K."/>
        </authorList>
    </citation>
    <scope>NUCLEOTIDE SEQUENCE</scope>
    <source>
        <strain evidence="9">NBRC 101628</strain>
    </source>
</reference>
<name>A0AA37RVG6_9GAMM</name>
<dbReference type="GO" id="GO:0106141">
    <property type="term" value="F:flavin prenyltransferase activity"/>
    <property type="evidence" value="ECO:0007669"/>
    <property type="project" value="UniProtKB-EC"/>
</dbReference>
<dbReference type="PANTHER" id="PTHR43374:SF1">
    <property type="entry name" value="FLAVIN PRENYLTRANSFERASE PAD1, MITOCHONDRIAL"/>
    <property type="match status" value="1"/>
</dbReference>
<dbReference type="HAMAP" id="MF_01984">
    <property type="entry name" value="ubiX_pad"/>
    <property type="match status" value="1"/>
</dbReference>
<organism evidence="9 10">
    <name type="scientific">Paraferrimonas sedimenticola</name>
    <dbReference type="NCBI Taxonomy" id="375674"/>
    <lineage>
        <taxon>Bacteria</taxon>
        <taxon>Pseudomonadati</taxon>
        <taxon>Pseudomonadota</taxon>
        <taxon>Gammaproteobacteria</taxon>
        <taxon>Alteromonadales</taxon>
        <taxon>Ferrimonadaceae</taxon>
        <taxon>Paraferrimonas</taxon>
    </lineage>
</organism>
<proteinExistence type="inferred from homology"/>
<evidence type="ECO:0000259" key="8">
    <source>
        <dbReference type="Pfam" id="PF02441"/>
    </source>
</evidence>
<gene>
    <name evidence="7 9" type="primary">ubiX</name>
    <name evidence="9" type="ORF">GCM10007895_09450</name>
</gene>
<dbReference type="PANTHER" id="PTHR43374">
    <property type="entry name" value="FLAVIN PRENYLTRANSFERASE"/>
    <property type="match status" value="1"/>
</dbReference>
<keyword evidence="4 7" id="KW-0808">Transferase</keyword>
<keyword evidence="10" id="KW-1185">Reference proteome</keyword>
<feature type="binding site" evidence="7">
    <location>
        <position position="140"/>
    </location>
    <ligand>
        <name>FMN</name>
        <dbReference type="ChEBI" id="CHEBI:58210"/>
    </ligand>
</feature>
<keyword evidence="3 7" id="KW-0288">FMN</keyword>
<dbReference type="EC" id="2.5.1.129" evidence="7"/>
<dbReference type="Pfam" id="PF02441">
    <property type="entry name" value="Flavoprotein"/>
    <property type="match status" value="1"/>
</dbReference>
<evidence type="ECO:0000256" key="3">
    <source>
        <dbReference type="ARBA" id="ARBA00022643"/>
    </source>
</evidence>
<dbReference type="Gene3D" id="3.40.50.1950">
    <property type="entry name" value="Flavin prenyltransferase-like"/>
    <property type="match status" value="1"/>
</dbReference>
<dbReference type="InterPro" id="IPR004507">
    <property type="entry name" value="UbiX-like"/>
</dbReference>
<feature type="binding site" evidence="7">
    <location>
        <begin position="14"/>
        <end position="16"/>
    </location>
    <ligand>
        <name>FMN</name>
        <dbReference type="ChEBI" id="CHEBI:58210"/>
    </ligand>
</feature>
<feature type="binding site" evidence="7">
    <location>
        <position position="40"/>
    </location>
    <ligand>
        <name>FMN</name>
        <dbReference type="ChEBI" id="CHEBI:58210"/>
    </ligand>
</feature>
<protein>
    <recommendedName>
        <fullName evidence="7">Flavin prenyltransferase UbiX</fullName>
        <ecNumber evidence="7">2.5.1.129</ecNumber>
    </recommendedName>
</protein>
<dbReference type="NCBIfam" id="TIGR00421">
    <property type="entry name" value="ubiX_pad"/>
    <property type="match status" value="1"/>
</dbReference>
<dbReference type="RefSeq" id="WP_095505632.1">
    <property type="nucleotide sequence ID" value="NZ_BSNC01000003.1"/>
</dbReference>